<dbReference type="eggNOG" id="COG3832">
    <property type="taxonomic scope" value="Bacteria"/>
</dbReference>
<dbReference type="KEGG" id="rsb:RS694_14860"/>
<comment type="similarity">
    <text evidence="1">Belongs to the AHA1 family.</text>
</comment>
<dbReference type="AlphaFoldDB" id="A0A1P8KCD0"/>
<evidence type="ECO:0000313" key="4">
    <source>
        <dbReference type="Proteomes" id="UP000186110"/>
    </source>
</evidence>
<accession>A0A1P8KCD0</accession>
<feature type="domain" description="Activator of Hsp90 ATPase homologue 1/2-like C-terminal" evidence="2">
    <location>
        <begin position="11"/>
        <end position="134"/>
    </location>
</feature>
<dbReference type="CDD" id="cd07814">
    <property type="entry name" value="SRPBCC_CalC_Aha1-like"/>
    <property type="match status" value="1"/>
</dbReference>
<dbReference type="EMBL" id="CP019239">
    <property type="protein sequence ID" value="APW43687.1"/>
    <property type="molecule type" value="Genomic_DNA"/>
</dbReference>
<reference evidence="3 4" key="1">
    <citation type="submission" date="2017-01" db="EMBL/GenBank/DDBJ databases">
        <authorList>
            <person name="Mah S.A."/>
            <person name="Swanson W.J."/>
            <person name="Moy G.W."/>
            <person name="Vacquier V.D."/>
        </authorList>
    </citation>
    <scope>NUCLEOTIDE SEQUENCE [LARGE SCALE GENOMIC DNA]</scope>
    <source>
        <strain evidence="3 4">DSM 22694</strain>
    </source>
</reference>
<evidence type="ECO:0000313" key="3">
    <source>
        <dbReference type="EMBL" id="APW43687.1"/>
    </source>
</evidence>
<keyword evidence="4" id="KW-1185">Reference proteome</keyword>
<dbReference type="SUPFAM" id="SSF55961">
    <property type="entry name" value="Bet v1-like"/>
    <property type="match status" value="1"/>
</dbReference>
<dbReference type="InterPro" id="IPR023393">
    <property type="entry name" value="START-like_dom_sf"/>
</dbReference>
<organism evidence="3 4">
    <name type="scientific">Rhodoferax saidenbachensis</name>
    <dbReference type="NCBI Taxonomy" id="1484693"/>
    <lineage>
        <taxon>Bacteria</taxon>
        <taxon>Pseudomonadati</taxon>
        <taxon>Pseudomonadota</taxon>
        <taxon>Betaproteobacteria</taxon>
        <taxon>Burkholderiales</taxon>
        <taxon>Comamonadaceae</taxon>
        <taxon>Rhodoferax</taxon>
    </lineage>
</organism>
<dbReference type="Pfam" id="PF08327">
    <property type="entry name" value="AHSA1"/>
    <property type="match status" value="1"/>
</dbReference>
<dbReference type="Proteomes" id="UP000186110">
    <property type="component" value="Chromosome"/>
</dbReference>
<sequence>MVDILHRVGIKASVDQVYQALATREGLAAWWTGNTRGESKTGGLLTFTFSANGAEIGGFDMQVLELEPARRVLWQVSGGPEEWVGTQISFDLKQSGEHAIVMFKHLGWKEPMEFMHHCSTKWAVYLMSLKSLVETGMGTPNPNDPHVSGDGAD</sequence>
<dbReference type="STRING" id="1484693.RS694_14860"/>
<dbReference type="RefSeq" id="WP_029709228.1">
    <property type="nucleotide sequence ID" value="NZ_CP019239.1"/>
</dbReference>
<gene>
    <name evidence="3" type="ORF">RS694_14860</name>
</gene>
<proteinExistence type="inferred from homology"/>
<name>A0A1P8KCD0_9BURK</name>
<dbReference type="InterPro" id="IPR013538">
    <property type="entry name" value="ASHA1/2-like_C"/>
</dbReference>
<protein>
    <submittedName>
        <fullName evidence="3">Polyketide cyclase</fullName>
    </submittedName>
</protein>
<dbReference type="Gene3D" id="3.30.530.20">
    <property type="match status" value="1"/>
</dbReference>
<evidence type="ECO:0000256" key="1">
    <source>
        <dbReference type="ARBA" id="ARBA00006817"/>
    </source>
</evidence>
<evidence type="ECO:0000259" key="2">
    <source>
        <dbReference type="Pfam" id="PF08327"/>
    </source>
</evidence>